<organism evidence="10 11">
    <name type="scientific">Propioniciclava tarda</name>
    <dbReference type="NCBI Taxonomy" id="433330"/>
    <lineage>
        <taxon>Bacteria</taxon>
        <taxon>Bacillati</taxon>
        <taxon>Actinomycetota</taxon>
        <taxon>Actinomycetes</taxon>
        <taxon>Propionibacteriales</taxon>
        <taxon>Propionibacteriaceae</taxon>
        <taxon>Propioniciclava</taxon>
    </lineage>
</organism>
<keyword evidence="5 8" id="KW-0472">Membrane</keyword>
<evidence type="ECO:0000256" key="7">
    <source>
        <dbReference type="SAM" id="MobiDB-lite"/>
    </source>
</evidence>
<dbReference type="AlphaFoldDB" id="A0A4Q9KNY9"/>
<feature type="region of interest" description="Disordered" evidence="7">
    <location>
        <begin position="58"/>
        <end position="83"/>
    </location>
</feature>
<evidence type="ECO:0000256" key="4">
    <source>
        <dbReference type="ARBA" id="ARBA00022989"/>
    </source>
</evidence>
<comment type="caution">
    <text evidence="10">The sequence shown here is derived from an EMBL/GenBank/DDBJ whole genome shotgun (WGS) entry which is preliminary data.</text>
</comment>
<comment type="subcellular location">
    <subcellularLocation>
        <location evidence="1">Cell membrane</location>
        <topology evidence="1">Multi-pass membrane protein</topology>
    </subcellularLocation>
</comment>
<keyword evidence="4 8" id="KW-1133">Transmembrane helix</keyword>
<feature type="coiled-coil region" evidence="6">
    <location>
        <begin position="93"/>
        <end position="120"/>
    </location>
</feature>
<protein>
    <submittedName>
        <fullName evidence="10">PLDc_N domain-containing protein</fullName>
    </submittedName>
</protein>
<reference evidence="10 11" key="1">
    <citation type="submission" date="2019-01" db="EMBL/GenBank/DDBJ databases">
        <title>Lactibacter flavus gen. nov., sp. nov., a novel bacterium of the family Propionibacteriaceae isolated from raw milk and dairy products.</title>
        <authorList>
            <person name="Huptas C."/>
            <person name="Wenning M."/>
            <person name="Breitenwieser F."/>
            <person name="Doll E."/>
            <person name="Von Neubeck M."/>
            <person name="Busse H.-J."/>
            <person name="Scherer S."/>
        </authorList>
    </citation>
    <scope>NUCLEOTIDE SEQUENCE [LARGE SCALE GENOMIC DNA]</scope>
    <source>
        <strain evidence="10 11">DSM 22130</strain>
    </source>
</reference>
<evidence type="ECO:0000256" key="2">
    <source>
        <dbReference type="ARBA" id="ARBA00022475"/>
    </source>
</evidence>
<keyword evidence="11" id="KW-1185">Reference proteome</keyword>
<dbReference type="GO" id="GO:0005886">
    <property type="term" value="C:plasma membrane"/>
    <property type="evidence" value="ECO:0007669"/>
    <property type="project" value="UniProtKB-SubCell"/>
</dbReference>
<feature type="transmembrane region" description="Helical" evidence="8">
    <location>
        <begin position="34"/>
        <end position="54"/>
    </location>
</feature>
<evidence type="ECO:0000256" key="1">
    <source>
        <dbReference type="ARBA" id="ARBA00004651"/>
    </source>
</evidence>
<feature type="domain" description="Cardiolipin synthase N-terminal" evidence="9">
    <location>
        <begin position="12"/>
        <end position="56"/>
    </location>
</feature>
<proteinExistence type="predicted"/>
<dbReference type="Pfam" id="PF13396">
    <property type="entry name" value="PLDc_N"/>
    <property type="match status" value="1"/>
</dbReference>
<evidence type="ECO:0000256" key="8">
    <source>
        <dbReference type="SAM" id="Phobius"/>
    </source>
</evidence>
<evidence type="ECO:0000256" key="6">
    <source>
        <dbReference type="SAM" id="Coils"/>
    </source>
</evidence>
<evidence type="ECO:0000256" key="5">
    <source>
        <dbReference type="ARBA" id="ARBA00023136"/>
    </source>
</evidence>
<gene>
    <name evidence="10" type="ORF">ET996_05445</name>
</gene>
<accession>A0A4Q9KNY9</accession>
<evidence type="ECO:0000256" key="3">
    <source>
        <dbReference type="ARBA" id="ARBA00022692"/>
    </source>
</evidence>
<keyword evidence="6" id="KW-0175">Coiled coil</keyword>
<dbReference type="Proteomes" id="UP000291933">
    <property type="component" value="Unassembled WGS sequence"/>
</dbReference>
<evidence type="ECO:0000313" key="10">
    <source>
        <dbReference type="EMBL" id="TBT95539.1"/>
    </source>
</evidence>
<dbReference type="RefSeq" id="WP_131171532.1">
    <property type="nucleotide sequence ID" value="NZ_FXTL01000004.1"/>
</dbReference>
<name>A0A4Q9KNY9_PROTD</name>
<keyword evidence="2" id="KW-1003">Cell membrane</keyword>
<evidence type="ECO:0000313" key="11">
    <source>
        <dbReference type="Proteomes" id="UP000291933"/>
    </source>
</evidence>
<dbReference type="InterPro" id="IPR027379">
    <property type="entry name" value="CLS_N"/>
</dbReference>
<dbReference type="OrthoDB" id="3298527at2"/>
<dbReference type="EMBL" id="SDMR01000004">
    <property type="protein sequence ID" value="TBT95539.1"/>
    <property type="molecule type" value="Genomic_DNA"/>
</dbReference>
<sequence>MVRYLPMLFAVALLLYSFIDCASADARRVRNLPKAAWFLVILMPIVGPLAWLFAGRPPRESQSWPLRPGSRPEQPRTLAPDDDPAFLEALRRRKADEDLLKKWEDDLRRREQQLRGDESEDAG</sequence>
<evidence type="ECO:0000259" key="9">
    <source>
        <dbReference type="Pfam" id="PF13396"/>
    </source>
</evidence>
<keyword evidence="3 8" id="KW-0812">Transmembrane</keyword>